<evidence type="ECO:0000313" key="3">
    <source>
        <dbReference type="EMBL" id="QPV63741.1"/>
    </source>
</evidence>
<dbReference type="GeneID" id="60587560"/>
<feature type="domain" description="Dehydrogenase E1 component" evidence="2">
    <location>
        <begin position="51"/>
        <end position="342"/>
    </location>
</feature>
<dbReference type="CDD" id="cd02000">
    <property type="entry name" value="TPP_E1_PDC_ADC_BCADC"/>
    <property type="match status" value="1"/>
</dbReference>
<dbReference type="PANTHER" id="PTHR43380">
    <property type="entry name" value="2-OXOISOVALERATE DEHYDROGENASE SUBUNIT ALPHA, MITOCHONDRIAL"/>
    <property type="match status" value="1"/>
</dbReference>
<dbReference type="InterPro" id="IPR050771">
    <property type="entry name" value="Alpha-ketoacid_DH_E1_comp"/>
</dbReference>
<dbReference type="OrthoDB" id="25266at2157"/>
<dbReference type="InterPro" id="IPR029061">
    <property type="entry name" value="THDP-binding"/>
</dbReference>
<dbReference type="GO" id="GO:0016624">
    <property type="term" value="F:oxidoreductase activity, acting on the aldehyde or oxo group of donors, disulfide as acceptor"/>
    <property type="evidence" value="ECO:0007669"/>
    <property type="project" value="InterPro"/>
</dbReference>
<dbReference type="SUPFAM" id="SSF52518">
    <property type="entry name" value="Thiamin diphosphate-binding fold (THDP-binding)"/>
    <property type="match status" value="1"/>
</dbReference>
<evidence type="ECO:0000259" key="2">
    <source>
        <dbReference type="Pfam" id="PF00676"/>
    </source>
</evidence>
<dbReference type="GO" id="GO:0044272">
    <property type="term" value="P:sulfur compound biosynthetic process"/>
    <property type="evidence" value="ECO:0007669"/>
    <property type="project" value="UniProtKB-ARBA"/>
</dbReference>
<protein>
    <submittedName>
        <fullName evidence="3">Pyruvate dehydrogenase (Acetyl-transferring) E1 component subunit alpha</fullName>
    </submittedName>
</protein>
<dbReference type="GO" id="GO:0009083">
    <property type="term" value="P:branched-chain amino acid catabolic process"/>
    <property type="evidence" value="ECO:0007669"/>
    <property type="project" value="TreeGrafter"/>
</dbReference>
<dbReference type="Pfam" id="PF00676">
    <property type="entry name" value="E1_dh"/>
    <property type="match status" value="1"/>
</dbReference>
<dbReference type="Proteomes" id="UP000595001">
    <property type="component" value="Chromosome"/>
</dbReference>
<dbReference type="InterPro" id="IPR001017">
    <property type="entry name" value="DH_E1"/>
</dbReference>
<evidence type="ECO:0000256" key="1">
    <source>
        <dbReference type="ARBA" id="ARBA00023002"/>
    </source>
</evidence>
<accession>A0A7T3FZS3</accession>
<gene>
    <name evidence="3" type="primary">pdhA</name>
    <name evidence="3" type="ORF">I7X12_03665</name>
</gene>
<dbReference type="Gene3D" id="3.40.50.970">
    <property type="match status" value="1"/>
</dbReference>
<keyword evidence="1" id="KW-0560">Oxidoreductase</keyword>
<name>A0A7T3FZS3_9EURY</name>
<dbReference type="PANTHER" id="PTHR43380:SF1">
    <property type="entry name" value="2-OXOISOVALERATE DEHYDROGENASE SUBUNIT ALPHA, MITOCHONDRIAL"/>
    <property type="match status" value="1"/>
</dbReference>
<dbReference type="KEGG" id="hlt:I7X12_03665"/>
<organism evidence="3 4">
    <name type="scientific">Halosimplex litoreum</name>
    <dbReference type="NCBI Taxonomy" id="1198301"/>
    <lineage>
        <taxon>Archaea</taxon>
        <taxon>Methanobacteriati</taxon>
        <taxon>Methanobacteriota</taxon>
        <taxon>Stenosarchaea group</taxon>
        <taxon>Halobacteria</taxon>
        <taxon>Halobacteriales</taxon>
        <taxon>Haloarculaceae</taxon>
        <taxon>Halosimplex</taxon>
    </lineage>
</organism>
<dbReference type="NCBIfam" id="TIGR03181">
    <property type="entry name" value="PDH_E1_alph_x"/>
    <property type="match status" value="1"/>
</dbReference>
<sequence>MSTIRDTDLIRTNDYAEDSGEVRVLDPDGRLLPGATEPDLSDDALVTMYEAMKTARRFDERAVSWQRQGRLATYAPMSGQEAGQVASTLALAADDWVFPTYREHAVRLVAGFDLPEILRGLMGAELPSGSAGGPTVAPEAIPIATQLPHATGAAMAARHRGDESVALSHFGDGATSEGDFHEALNVAGVFDAPAIYLCHNNQWAISVPRHRQTASATLAGKADAYGFEGIRVDGMDPLAVYSVVRYAREKALDPDAEDLRPTLIESVEYRYGAHTTADDPDVYRDGEEVEYWRERDPIDRLETFLVETGRLDEAAVESIDSRVEERVAEAIEAAEATAAPDPDELFADVYEEVPDQLARQRETLRRLRERHGDALVRE</sequence>
<dbReference type="RefSeq" id="WP_198062523.1">
    <property type="nucleotide sequence ID" value="NZ_CP065856.1"/>
</dbReference>
<dbReference type="EMBL" id="CP065856">
    <property type="protein sequence ID" value="QPV63741.1"/>
    <property type="molecule type" value="Genomic_DNA"/>
</dbReference>
<dbReference type="AlphaFoldDB" id="A0A7T3FZS3"/>
<dbReference type="InterPro" id="IPR017596">
    <property type="entry name" value="PdhA/BkdA"/>
</dbReference>
<keyword evidence="3" id="KW-0670">Pyruvate</keyword>
<evidence type="ECO:0000313" key="4">
    <source>
        <dbReference type="Proteomes" id="UP000595001"/>
    </source>
</evidence>
<keyword evidence="4" id="KW-1185">Reference proteome</keyword>
<reference evidence="3 4" key="1">
    <citation type="submission" date="2020-12" db="EMBL/GenBank/DDBJ databases">
        <title>Halosimplex halophilum sp. nov. and Halosimplex salinum sp. nov., two new members of the genus Halosimplex.</title>
        <authorList>
            <person name="Cui H.L."/>
        </authorList>
    </citation>
    <scope>NUCLEOTIDE SEQUENCE [LARGE SCALE GENOMIC DNA]</scope>
    <source>
        <strain evidence="3 4">YGH94</strain>
    </source>
</reference>
<proteinExistence type="predicted"/>